<evidence type="ECO:0000256" key="3">
    <source>
        <dbReference type="ARBA" id="ARBA00022553"/>
    </source>
</evidence>
<dbReference type="PROSITE" id="PS50109">
    <property type="entry name" value="HIS_KIN"/>
    <property type="match status" value="1"/>
</dbReference>
<dbReference type="Gene3D" id="2.60.40.10">
    <property type="entry name" value="Immunoglobulins"/>
    <property type="match status" value="1"/>
</dbReference>
<dbReference type="RefSeq" id="WP_057319103.1">
    <property type="nucleotide sequence ID" value="NZ_CYXP01000002.1"/>
</dbReference>
<dbReference type="CDD" id="cd00063">
    <property type="entry name" value="FN3"/>
    <property type="match status" value="1"/>
</dbReference>
<dbReference type="Pfam" id="PF12833">
    <property type="entry name" value="HTH_18"/>
    <property type="match status" value="1"/>
</dbReference>
<keyword evidence="8" id="KW-1133">Transmembrane helix</keyword>
<dbReference type="CDD" id="cd00082">
    <property type="entry name" value="HisKA"/>
    <property type="match status" value="1"/>
</dbReference>
<feature type="domain" description="Response regulatory" evidence="11">
    <location>
        <begin position="1096"/>
        <end position="1211"/>
    </location>
</feature>
<dbReference type="EMBL" id="CYXP01000002">
    <property type="protein sequence ID" value="CUM97885.1"/>
    <property type="molecule type" value="Genomic_DNA"/>
</dbReference>
<evidence type="ECO:0000256" key="7">
    <source>
        <dbReference type="PROSITE-ProRule" id="PRU00169"/>
    </source>
</evidence>
<comment type="catalytic activity">
    <reaction evidence="1">
        <text>ATP + protein L-histidine = ADP + protein N-phospho-L-histidine.</text>
        <dbReference type="EC" id="2.7.13.3"/>
    </reaction>
</comment>
<name>A0A173T7C4_PARDI</name>
<evidence type="ECO:0000313" key="13">
    <source>
        <dbReference type="Proteomes" id="UP000095591"/>
    </source>
</evidence>
<dbReference type="PROSITE" id="PS00041">
    <property type="entry name" value="HTH_ARAC_FAMILY_1"/>
    <property type="match status" value="1"/>
</dbReference>
<evidence type="ECO:0000256" key="5">
    <source>
        <dbReference type="ARBA" id="ARBA00023125"/>
    </source>
</evidence>
<dbReference type="SUPFAM" id="SSF63829">
    <property type="entry name" value="Calcium-dependent phosphotriesterase"/>
    <property type="match status" value="1"/>
</dbReference>
<evidence type="ECO:0000259" key="11">
    <source>
        <dbReference type="PROSITE" id="PS50110"/>
    </source>
</evidence>
<dbReference type="SUPFAM" id="SSF101898">
    <property type="entry name" value="NHL repeat"/>
    <property type="match status" value="1"/>
</dbReference>
<evidence type="ECO:0000259" key="10">
    <source>
        <dbReference type="PROSITE" id="PS50109"/>
    </source>
</evidence>
<keyword evidence="5" id="KW-0238">DNA-binding</keyword>
<dbReference type="InterPro" id="IPR003661">
    <property type="entry name" value="HisK_dim/P_dom"/>
</dbReference>
<dbReference type="InterPro" id="IPR018060">
    <property type="entry name" value="HTH_AraC"/>
</dbReference>
<dbReference type="InterPro" id="IPR011110">
    <property type="entry name" value="Reg_prop"/>
</dbReference>
<dbReference type="Gene3D" id="3.40.50.2300">
    <property type="match status" value="1"/>
</dbReference>
<dbReference type="InterPro" id="IPR036890">
    <property type="entry name" value="HATPase_C_sf"/>
</dbReference>
<dbReference type="Pfam" id="PF00512">
    <property type="entry name" value="HisKA"/>
    <property type="match status" value="1"/>
</dbReference>
<evidence type="ECO:0000256" key="2">
    <source>
        <dbReference type="ARBA" id="ARBA00012438"/>
    </source>
</evidence>
<keyword evidence="8" id="KW-0812">Transmembrane</keyword>
<keyword evidence="4" id="KW-0805">Transcription regulation</keyword>
<evidence type="ECO:0000259" key="9">
    <source>
        <dbReference type="PROSITE" id="PS01124"/>
    </source>
</evidence>
<dbReference type="SUPFAM" id="SSF55874">
    <property type="entry name" value="ATPase domain of HSP90 chaperone/DNA topoisomerase II/histidine kinase"/>
    <property type="match status" value="1"/>
</dbReference>
<proteinExistence type="predicted"/>
<evidence type="ECO:0000256" key="6">
    <source>
        <dbReference type="ARBA" id="ARBA00023163"/>
    </source>
</evidence>
<keyword evidence="3 7" id="KW-0597">Phosphoprotein</keyword>
<evidence type="ECO:0000256" key="4">
    <source>
        <dbReference type="ARBA" id="ARBA00023015"/>
    </source>
</evidence>
<dbReference type="InterPro" id="IPR004358">
    <property type="entry name" value="Sig_transdc_His_kin-like_C"/>
</dbReference>
<dbReference type="InterPro" id="IPR003594">
    <property type="entry name" value="HATPase_dom"/>
</dbReference>
<dbReference type="Proteomes" id="UP000095591">
    <property type="component" value="Unassembled WGS sequence"/>
</dbReference>
<dbReference type="SMART" id="SM00342">
    <property type="entry name" value="HTH_ARAC"/>
    <property type="match status" value="1"/>
</dbReference>
<dbReference type="InterPro" id="IPR003961">
    <property type="entry name" value="FN3_dom"/>
</dbReference>
<dbReference type="PRINTS" id="PR00344">
    <property type="entry name" value="BCTRLSENSOR"/>
</dbReference>
<feature type="modified residue" description="4-aspartylphosphate" evidence="7">
    <location>
        <position position="1144"/>
    </location>
</feature>
<dbReference type="Pfam" id="PF00072">
    <property type="entry name" value="Response_reg"/>
    <property type="match status" value="1"/>
</dbReference>
<dbReference type="Gene3D" id="1.10.287.130">
    <property type="match status" value="1"/>
</dbReference>
<dbReference type="InterPro" id="IPR005467">
    <property type="entry name" value="His_kinase_dom"/>
</dbReference>
<dbReference type="GO" id="GO:0043565">
    <property type="term" value="F:sequence-specific DNA binding"/>
    <property type="evidence" value="ECO:0007669"/>
    <property type="project" value="InterPro"/>
</dbReference>
<dbReference type="InterPro" id="IPR018062">
    <property type="entry name" value="HTH_AraC-typ_CS"/>
</dbReference>
<dbReference type="SMART" id="SM00388">
    <property type="entry name" value="HisKA"/>
    <property type="match status" value="1"/>
</dbReference>
<dbReference type="Gene3D" id="2.130.10.10">
    <property type="entry name" value="YVTN repeat-like/Quinoprotein amine dehydrogenase"/>
    <property type="match status" value="3"/>
</dbReference>
<dbReference type="SMART" id="SM00387">
    <property type="entry name" value="HATPase_c"/>
    <property type="match status" value="1"/>
</dbReference>
<sequence length="1346" mass="154194">MRNILFTVLFIGILSLIASPISLASKSLHKANMINLSNNAIICMHQDPDGYLWIGTYDGLNLYNGKDTYVYRFELNNKNSLCSNIIHKISDAEPGFLWISTSLGINKFSLKKRKVTESYPGYMESDLVATDSSGITLAICKENRISCYTPFSDGFRDLPREGIGPQTVRTLFAGTDGYFYLLLTSGILKKLTPDFSNTTFNLLSEERQFHNKPILSAFHENNHIFIVDTDNKLYRQQVDGSGKEFLFDLSGMTNKYGNIIKICTFQSNVYIVFRNGNILDLSQPENTIDTGIGIFCLMNDKRQEILWVGTDGQGIRMFYDKPDLFGSILLKDLPINIQNPIRSLYTDNDRSLWFGTKGDGIVRIQAYDTYPNKKAIPQSAITHFTTADGLSSNRVYSFQRSEFHPCIWIGTEGPGLCYYSYKENRMKTIPQQEDTPPIRYIHSICEVNDSTLWLATTGNGLLKVTLRMDKVTPTISKIQTFPLKNGENTCKEIQSMIYDNDSTLFLGSRGGYGVISFNIFNQKYEFLQTNNLRNPAIGDVLSVCQTEDSTFYAGASSGLTRIKFKRGKIHLRQFDKSNGIANDMIHGIHEGNDSCIWLSTNKGLTKYNPRNNFFHNYHQPYFSVTEFSDDAYWKCPYSERLFFGGINGLVWVNKQTEPEHTYQPELSFFELQMDKQILPLDKDISRNGVTVPADVQSLTIAFVAPDYINGENYEYSYQLLNYNSSWEKLQKTNKVTFMNLPYGEYLLKVRYRNDVIDSSAKEYTLPIKVLPPIYLSSLAIFTYLFIGTVLIIIAIYRIHYQILKKQKQIADKIKEEQKEKLYESKLNFFTHITHELCTPLTLINGVENYIQAYAATSKDKTLEKYTSVLRENVEELNGLIQEILDFRKAEDAGFSHTHIRRVSVSSLLRTQFEWFYPLSEQHQIQFKIDAPKELYWNTDSVYFKKILANLISNAFKYTEDGGTVRISLHEEENFLVLKVYNTGKGIEEADMQNIFDRYRILGTMDNDDNRQNTARNGLGLFICHSLVQSLGGKIDIESEVGQYAEFTVTLPFGIVEESSDDTIDEDIPVSLPSPNTDIQKPQISHTAQKETEDKPMILVIDDHKDIVWLITETLSSEYQVQEAYNAEEALEFLKQYTPSLIITDIMMPNIDGLELISLIKENRYTRHIPLIIVSAKISDQEQAAGLNIGADAYLTKPFSPTVLLSVVNRLMTNQRELKEYFYSPESAYQYTEGQLLHQEDKEFLDAVTAIIKENVSKEGLGPELVADALNINTRILYRRFKKISTMTPSDFIKDYRLNYAAQLLVNTNMSVQEIIYNVGISNKSYFYREFARKYNMTPKEYRTKEA</sequence>
<dbReference type="CDD" id="cd17574">
    <property type="entry name" value="REC_OmpR"/>
    <property type="match status" value="1"/>
</dbReference>
<dbReference type="InterPro" id="IPR011006">
    <property type="entry name" value="CheY-like_superfamily"/>
</dbReference>
<dbReference type="Pfam" id="PF02518">
    <property type="entry name" value="HATPase_c"/>
    <property type="match status" value="1"/>
</dbReference>
<dbReference type="InterPro" id="IPR013783">
    <property type="entry name" value="Ig-like_fold"/>
</dbReference>
<dbReference type="GO" id="GO:0000155">
    <property type="term" value="F:phosphorelay sensor kinase activity"/>
    <property type="evidence" value="ECO:0007669"/>
    <property type="project" value="InterPro"/>
</dbReference>
<protein>
    <recommendedName>
        <fullName evidence="2">histidine kinase</fullName>
        <ecNumber evidence="2">2.7.13.3</ecNumber>
    </recommendedName>
</protein>
<dbReference type="SUPFAM" id="SSF52172">
    <property type="entry name" value="CheY-like"/>
    <property type="match status" value="1"/>
</dbReference>
<dbReference type="PROSITE" id="PS50110">
    <property type="entry name" value="RESPONSE_REGULATORY"/>
    <property type="match status" value="1"/>
</dbReference>
<dbReference type="Pfam" id="PF07494">
    <property type="entry name" value="Reg_prop"/>
    <property type="match status" value="1"/>
</dbReference>
<dbReference type="SUPFAM" id="SSF47384">
    <property type="entry name" value="Homodimeric domain of signal transducing histidine kinase"/>
    <property type="match status" value="1"/>
</dbReference>
<dbReference type="PROSITE" id="PS01124">
    <property type="entry name" value="HTH_ARAC_FAMILY_2"/>
    <property type="match status" value="1"/>
</dbReference>
<feature type="domain" description="HTH araC/xylS-type" evidence="9">
    <location>
        <begin position="1245"/>
        <end position="1344"/>
    </location>
</feature>
<reference evidence="12 13" key="1">
    <citation type="submission" date="2015-09" db="EMBL/GenBank/DDBJ databases">
        <authorList>
            <consortium name="Pathogen Informatics"/>
        </authorList>
    </citation>
    <scope>NUCLEOTIDE SEQUENCE [LARGE SCALE GENOMIC DNA]</scope>
    <source>
        <strain evidence="12 13">2789STDY5608872</strain>
    </source>
</reference>
<organism evidence="12 13">
    <name type="scientific">Parabacteroides distasonis</name>
    <dbReference type="NCBI Taxonomy" id="823"/>
    <lineage>
        <taxon>Bacteria</taxon>
        <taxon>Pseudomonadati</taxon>
        <taxon>Bacteroidota</taxon>
        <taxon>Bacteroidia</taxon>
        <taxon>Bacteroidales</taxon>
        <taxon>Tannerellaceae</taxon>
        <taxon>Parabacteroides</taxon>
    </lineage>
</organism>
<feature type="domain" description="Histidine kinase" evidence="10">
    <location>
        <begin position="831"/>
        <end position="1054"/>
    </location>
</feature>
<dbReference type="PANTHER" id="PTHR43547:SF2">
    <property type="entry name" value="HYBRID SIGNAL TRANSDUCTION HISTIDINE KINASE C"/>
    <property type="match status" value="1"/>
</dbReference>
<dbReference type="InterPro" id="IPR015943">
    <property type="entry name" value="WD40/YVTN_repeat-like_dom_sf"/>
</dbReference>
<dbReference type="InterPro" id="IPR011123">
    <property type="entry name" value="Y_Y_Y"/>
</dbReference>
<dbReference type="Pfam" id="PF07495">
    <property type="entry name" value="Y_Y_Y"/>
    <property type="match status" value="1"/>
</dbReference>
<feature type="transmembrane region" description="Helical" evidence="8">
    <location>
        <begin position="773"/>
        <end position="796"/>
    </location>
</feature>
<dbReference type="EC" id="2.7.13.3" evidence="2"/>
<dbReference type="SUPFAM" id="SSF46689">
    <property type="entry name" value="Homeodomain-like"/>
    <property type="match status" value="1"/>
</dbReference>
<accession>A0A173T7C4</accession>
<dbReference type="InterPro" id="IPR009057">
    <property type="entry name" value="Homeodomain-like_sf"/>
</dbReference>
<dbReference type="GO" id="GO:0003700">
    <property type="term" value="F:DNA-binding transcription factor activity"/>
    <property type="evidence" value="ECO:0007669"/>
    <property type="project" value="InterPro"/>
</dbReference>
<evidence type="ECO:0000256" key="8">
    <source>
        <dbReference type="SAM" id="Phobius"/>
    </source>
</evidence>
<dbReference type="InterPro" id="IPR001789">
    <property type="entry name" value="Sig_transdc_resp-reg_receiver"/>
</dbReference>
<dbReference type="InterPro" id="IPR036097">
    <property type="entry name" value="HisK_dim/P_sf"/>
</dbReference>
<gene>
    <name evidence="12" type="primary">evgS_3</name>
    <name evidence="12" type="ORF">ERS852429_01408</name>
</gene>
<evidence type="ECO:0000313" key="12">
    <source>
        <dbReference type="EMBL" id="CUM97885.1"/>
    </source>
</evidence>
<dbReference type="PANTHER" id="PTHR43547">
    <property type="entry name" value="TWO-COMPONENT HISTIDINE KINASE"/>
    <property type="match status" value="1"/>
</dbReference>
<dbReference type="Gene3D" id="1.10.10.60">
    <property type="entry name" value="Homeodomain-like"/>
    <property type="match status" value="2"/>
</dbReference>
<dbReference type="Gene3D" id="3.30.565.10">
    <property type="entry name" value="Histidine kinase-like ATPase, C-terminal domain"/>
    <property type="match status" value="1"/>
</dbReference>
<keyword evidence="12" id="KW-0808">Transferase</keyword>
<keyword evidence="8" id="KW-0472">Membrane</keyword>
<dbReference type="SMART" id="SM00448">
    <property type="entry name" value="REC"/>
    <property type="match status" value="1"/>
</dbReference>
<evidence type="ECO:0000256" key="1">
    <source>
        <dbReference type="ARBA" id="ARBA00000085"/>
    </source>
</evidence>
<keyword evidence="6" id="KW-0804">Transcription</keyword>